<organism evidence="1 2">
    <name type="scientific">Camellia lanceoleosa</name>
    <dbReference type="NCBI Taxonomy" id="1840588"/>
    <lineage>
        <taxon>Eukaryota</taxon>
        <taxon>Viridiplantae</taxon>
        <taxon>Streptophyta</taxon>
        <taxon>Embryophyta</taxon>
        <taxon>Tracheophyta</taxon>
        <taxon>Spermatophyta</taxon>
        <taxon>Magnoliopsida</taxon>
        <taxon>eudicotyledons</taxon>
        <taxon>Gunneridae</taxon>
        <taxon>Pentapetalae</taxon>
        <taxon>asterids</taxon>
        <taxon>Ericales</taxon>
        <taxon>Theaceae</taxon>
        <taxon>Camellia</taxon>
    </lineage>
</organism>
<reference evidence="1 2" key="1">
    <citation type="journal article" date="2022" name="Plant J.">
        <title>Chromosome-level genome of Camellia lanceoleosa provides a valuable resource for understanding genome evolution and self-incompatibility.</title>
        <authorList>
            <person name="Gong W."/>
            <person name="Xiao S."/>
            <person name="Wang L."/>
            <person name="Liao Z."/>
            <person name="Chang Y."/>
            <person name="Mo W."/>
            <person name="Hu G."/>
            <person name="Li W."/>
            <person name="Zhao G."/>
            <person name="Zhu H."/>
            <person name="Hu X."/>
            <person name="Ji K."/>
            <person name="Xiang X."/>
            <person name="Song Q."/>
            <person name="Yuan D."/>
            <person name="Jin S."/>
            <person name="Zhang L."/>
        </authorList>
    </citation>
    <scope>NUCLEOTIDE SEQUENCE [LARGE SCALE GENOMIC DNA]</scope>
    <source>
        <strain evidence="1">SQ_2022a</strain>
    </source>
</reference>
<dbReference type="Proteomes" id="UP001060215">
    <property type="component" value="Chromosome 2"/>
</dbReference>
<dbReference type="EMBL" id="CM045759">
    <property type="protein sequence ID" value="KAI8017702.1"/>
    <property type="molecule type" value="Genomic_DNA"/>
</dbReference>
<keyword evidence="2" id="KW-1185">Reference proteome</keyword>
<evidence type="ECO:0000313" key="1">
    <source>
        <dbReference type="EMBL" id="KAI8017702.1"/>
    </source>
</evidence>
<comment type="caution">
    <text evidence="1">The sequence shown here is derived from an EMBL/GenBank/DDBJ whole genome shotgun (WGS) entry which is preliminary data.</text>
</comment>
<evidence type="ECO:0000313" key="2">
    <source>
        <dbReference type="Proteomes" id="UP001060215"/>
    </source>
</evidence>
<sequence length="655" mass="71535">MGGVVKMGNGNTSGLEDGTEKSASASECDVGLGLRMQHTESFPSRTMMETPHPPLPYHHLNAAASLSDSMGGVCFGGDGGSSGSGSGGPIYYNLSNNNQLACLSDIYDVVGDASVSGGAAALVVPRTLHPFASDSFFKSSSSGRGGGVRGGMEAPAKVPFTASQRQELERQTNIYKYIMASIPVPPELLLPITKSPSPLPSSHSQSNMSGLDLKFSRSSDPEPWRCRRTDGKKWRCSRDVAPYQKYCERHAHKTRPRSRKPVELQPHNTQTNSNTTNTHPLVNLSSTNKTAHPYQKPIFHIPTLLSGASHAQPRCTEWFMKGDPIPSGNLNQQWQQLMQSSSSGEGGLKSYNEDEHNNRNVSVFQQHYEEEQRRQQSMNANSYIDMEDGQRFQNKPPNEHCSSSLLGGLLNTNQTQTTTTTTRRFIDAWSSAEGEEIDHEISKCSVPSSRRNLPLSSLTLSMSGADNRIEEGSANDQMGVSGMMRDLERESESGDGSFKSQWLLNPVPWMGSPPGGPLGESLCLGIASTAKLLRMYLLLMTTAPPRPRPVAAKAHVRIAAMGCIFTNGTSISELKIQTEFLQMLSFSVLGLFVTIVAYDTSFCHCFSIIACFVVHITCVCMCGKQEASTIARSFSFLTCLLYAFSLEIEPRKFQN</sequence>
<accession>A0ACC0HVU6</accession>
<gene>
    <name evidence="1" type="ORF">LOK49_LG04G02957</name>
</gene>
<name>A0ACC0HVU6_9ERIC</name>
<proteinExistence type="predicted"/>
<protein>
    <submittedName>
        <fullName evidence="1">Growth-regulating factor 8</fullName>
    </submittedName>
</protein>